<evidence type="ECO:0000256" key="1">
    <source>
        <dbReference type="SAM" id="MobiDB-lite"/>
    </source>
</evidence>
<dbReference type="EMBL" id="BSXW01000058">
    <property type="protein sequence ID" value="GMF10969.1"/>
    <property type="molecule type" value="Genomic_DNA"/>
</dbReference>
<evidence type="ECO:0000313" key="4">
    <source>
        <dbReference type="EMBL" id="GMF10969.1"/>
    </source>
</evidence>
<accession>A0A9W6TD46</accession>
<comment type="caution">
    <text evidence="4">The sequence shown here is derived from an EMBL/GenBank/DDBJ whole genome shotgun (WGS) entry which is preliminary data.</text>
</comment>
<sequence length="264" mass="28046">MARCAVSLGGLLLLLAAGAVLAEPLVMYGYGGYGDHMRHPNSLEFYAPSDRGCALCRNGENCSLAVHNQSAGVFCGDVLSTFQPCCCAFRNECMTTIFSDSCECFDGAREEEIMTTRFYLFVGLSLIAWALLAYDKMCAGPYKVMNSNHQLLASSPSAARARGEDSVVDTVDSDSEDEERARSRDAAAAERAATGAATVAATSVAVEVAEEHEAEVDDDTTPLRPLSSSPSNTTEATETAVDSVDEPHTGADRQKQDGSSIQTV</sequence>
<name>A0A9W6TD46_9STRA</name>
<keyword evidence="5" id="KW-1185">Reference proteome</keyword>
<feature type="signal peptide" evidence="3">
    <location>
        <begin position="1"/>
        <end position="22"/>
    </location>
</feature>
<proteinExistence type="predicted"/>
<feature type="chain" id="PRO_5040773196" evidence="3">
    <location>
        <begin position="23"/>
        <end position="264"/>
    </location>
</feature>
<gene>
    <name evidence="4" type="ORF">Plil01_000172400</name>
</gene>
<dbReference type="Proteomes" id="UP001165083">
    <property type="component" value="Unassembled WGS sequence"/>
</dbReference>
<feature type="transmembrane region" description="Helical" evidence="2">
    <location>
        <begin position="118"/>
        <end position="134"/>
    </location>
</feature>
<evidence type="ECO:0000256" key="2">
    <source>
        <dbReference type="SAM" id="Phobius"/>
    </source>
</evidence>
<keyword evidence="2" id="KW-0472">Membrane</keyword>
<evidence type="ECO:0000313" key="5">
    <source>
        <dbReference type="Proteomes" id="UP001165083"/>
    </source>
</evidence>
<keyword evidence="2" id="KW-1133">Transmembrane helix</keyword>
<feature type="compositionally biased region" description="Basic and acidic residues" evidence="1">
    <location>
        <begin position="179"/>
        <end position="188"/>
    </location>
</feature>
<dbReference type="AlphaFoldDB" id="A0A9W6TD46"/>
<protein>
    <submittedName>
        <fullName evidence="4">Unnamed protein product</fullName>
    </submittedName>
</protein>
<evidence type="ECO:0000256" key="3">
    <source>
        <dbReference type="SAM" id="SignalP"/>
    </source>
</evidence>
<keyword evidence="3" id="KW-0732">Signal</keyword>
<feature type="compositionally biased region" description="Basic and acidic residues" evidence="1">
    <location>
        <begin position="245"/>
        <end position="256"/>
    </location>
</feature>
<feature type="compositionally biased region" description="Acidic residues" evidence="1">
    <location>
        <begin position="208"/>
        <end position="220"/>
    </location>
</feature>
<organism evidence="4 5">
    <name type="scientific">Phytophthora lilii</name>
    <dbReference type="NCBI Taxonomy" id="2077276"/>
    <lineage>
        <taxon>Eukaryota</taxon>
        <taxon>Sar</taxon>
        <taxon>Stramenopiles</taxon>
        <taxon>Oomycota</taxon>
        <taxon>Peronosporomycetes</taxon>
        <taxon>Peronosporales</taxon>
        <taxon>Peronosporaceae</taxon>
        <taxon>Phytophthora</taxon>
    </lineage>
</organism>
<reference evidence="4" key="1">
    <citation type="submission" date="2023-04" db="EMBL/GenBank/DDBJ databases">
        <title>Phytophthora lilii NBRC 32176.</title>
        <authorList>
            <person name="Ichikawa N."/>
            <person name="Sato H."/>
            <person name="Tonouchi N."/>
        </authorList>
    </citation>
    <scope>NUCLEOTIDE SEQUENCE</scope>
    <source>
        <strain evidence="4">NBRC 32176</strain>
    </source>
</reference>
<dbReference type="OrthoDB" id="122693at2759"/>
<keyword evidence="2" id="KW-0812">Transmembrane</keyword>
<feature type="region of interest" description="Disordered" evidence="1">
    <location>
        <begin position="154"/>
        <end position="194"/>
    </location>
</feature>
<feature type="compositionally biased region" description="Low complexity" evidence="1">
    <location>
        <begin position="222"/>
        <end position="234"/>
    </location>
</feature>
<feature type="region of interest" description="Disordered" evidence="1">
    <location>
        <begin position="207"/>
        <end position="264"/>
    </location>
</feature>